<keyword evidence="4" id="KW-0732">Signal</keyword>
<keyword evidence="7" id="KW-0393">Immunoglobulin domain</keyword>
<dbReference type="Pfam" id="PF00345">
    <property type="entry name" value="PapD_N"/>
    <property type="match status" value="1"/>
</dbReference>
<comment type="caution">
    <text evidence="11">The sequence shown here is derived from an EMBL/GenBank/DDBJ whole genome shotgun (WGS) entry which is preliminary data.</text>
</comment>
<evidence type="ECO:0000313" key="12">
    <source>
        <dbReference type="Proteomes" id="UP000092247"/>
    </source>
</evidence>
<dbReference type="AlphaFoldDB" id="A0A1B8HN27"/>
<evidence type="ECO:0000313" key="11">
    <source>
        <dbReference type="EMBL" id="OBU10737.1"/>
    </source>
</evidence>
<organism evidence="11 12">
    <name type="scientific">Morganella psychrotolerans</name>
    <dbReference type="NCBI Taxonomy" id="368603"/>
    <lineage>
        <taxon>Bacteria</taxon>
        <taxon>Pseudomonadati</taxon>
        <taxon>Pseudomonadota</taxon>
        <taxon>Gammaproteobacteria</taxon>
        <taxon>Enterobacterales</taxon>
        <taxon>Morganellaceae</taxon>
        <taxon>Morganella</taxon>
    </lineage>
</organism>
<dbReference type="InterPro" id="IPR016148">
    <property type="entry name" value="Pili_assmbl_chaperone_C"/>
</dbReference>
<dbReference type="InterPro" id="IPR008962">
    <property type="entry name" value="PapD-like_sf"/>
</dbReference>
<dbReference type="SUPFAM" id="SSF49584">
    <property type="entry name" value="Periplasmic chaperone C-domain"/>
    <property type="match status" value="1"/>
</dbReference>
<comment type="similarity">
    <text evidence="2 8">Belongs to the periplasmic pilus chaperone family.</text>
</comment>
<feature type="domain" description="Pili assembly chaperone N-terminal" evidence="9">
    <location>
        <begin position="23"/>
        <end position="146"/>
    </location>
</feature>
<evidence type="ECO:0000256" key="7">
    <source>
        <dbReference type="ARBA" id="ARBA00023319"/>
    </source>
</evidence>
<proteinExistence type="inferred from homology"/>
<dbReference type="PRINTS" id="PR00969">
    <property type="entry name" value="CHAPERONPILI"/>
</dbReference>
<evidence type="ECO:0000256" key="1">
    <source>
        <dbReference type="ARBA" id="ARBA00004418"/>
    </source>
</evidence>
<dbReference type="Proteomes" id="UP000092247">
    <property type="component" value="Unassembled WGS sequence"/>
</dbReference>
<evidence type="ECO:0000259" key="10">
    <source>
        <dbReference type="Pfam" id="PF02753"/>
    </source>
</evidence>
<dbReference type="Gene3D" id="2.60.40.10">
    <property type="entry name" value="Immunoglobulins"/>
    <property type="match status" value="2"/>
</dbReference>
<evidence type="ECO:0000256" key="5">
    <source>
        <dbReference type="ARBA" id="ARBA00022764"/>
    </source>
</evidence>
<sequence length="254" mass="28192">MLIKSLQSVFIYTIFSGLAYSAVAIEGTRVIFDGSKKEQVVRINNRDETQPALIQVWADDGIEVNNINNAKLPFVITPPISRIEPNKGQSVRVIYNGMALPQDKESVYYFNVLEIPPETTDSKNATQRLDLAFKTRIKLFYRPESLLKGTVTSELDKLKWSVVNNGSKGTGLKVESTSPYYISVIGIKAKINGKDVDIRADMVSPMSSSEYYQEENAQKINGDISEFTFVILNDFGSQVATKVVKSGSGFTIAK</sequence>
<dbReference type="InterPro" id="IPR016147">
    <property type="entry name" value="Pili_assmbl_chaperone_N"/>
</dbReference>
<evidence type="ECO:0000256" key="8">
    <source>
        <dbReference type="RuleBase" id="RU003918"/>
    </source>
</evidence>
<dbReference type="InterPro" id="IPR050643">
    <property type="entry name" value="Periplasmic_pilus_chap"/>
</dbReference>
<dbReference type="InterPro" id="IPR036316">
    <property type="entry name" value="Pili_assmbl_chap_C_dom_sf"/>
</dbReference>
<keyword evidence="3" id="KW-1029">Fimbrium biogenesis</keyword>
<dbReference type="PANTHER" id="PTHR30251:SF2">
    <property type="entry name" value="FIMBRIAL CHAPERONE YADV-RELATED"/>
    <property type="match status" value="1"/>
</dbReference>
<dbReference type="Pfam" id="PF02753">
    <property type="entry name" value="PapD_C"/>
    <property type="match status" value="1"/>
</dbReference>
<evidence type="ECO:0000256" key="4">
    <source>
        <dbReference type="ARBA" id="ARBA00022729"/>
    </source>
</evidence>
<name>A0A1B8HN27_9GAMM</name>
<dbReference type="PANTHER" id="PTHR30251">
    <property type="entry name" value="PILUS ASSEMBLY CHAPERONE"/>
    <property type="match status" value="1"/>
</dbReference>
<dbReference type="EMBL" id="LZEX01000002">
    <property type="protein sequence ID" value="OBU10737.1"/>
    <property type="molecule type" value="Genomic_DNA"/>
</dbReference>
<feature type="domain" description="Pili assembly chaperone C-terminal" evidence="10">
    <location>
        <begin position="178"/>
        <end position="239"/>
    </location>
</feature>
<dbReference type="SUPFAM" id="SSF49354">
    <property type="entry name" value="PapD-like"/>
    <property type="match status" value="1"/>
</dbReference>
<dbReference type="PROSITE" id="PS00635">
    <property type="entry name" value="PILI_CHAPERONE"/>
    <property type="match status" value="1"/>
</dbReference>
<dbReference type="GO" id="GO:0071555">
    <property type="term" value="P:cell wall organization"/>
    <property type="evidence" value="ECO:0007669"/>
    <property type="project" value="InterPro"/>
</dbReference>
<dbReference type="RefSeq" id="WP_067421420.1">
    <property type="nucleotide sequence ID" value="NZ_CBCPID010000017.1"/>
</dbReference>
<comment type="subcellular location">
    <subcellularLocation>
        <location evidence="1 8">Periplasm</location>
    </subcellularLocation>
</comment>
<accession>A0A1B8HN27</accession>
<evidence type="ECO:0000256" key="3">
    <source>
        <dbReference type="ARBA" id="ARBA00022558"/>
    </source>
</evidence>
<dbReference type="InterPro" id="IPR001829">
    <property type="entry name" value="Pili_assmbl_chaperone_bac"/>
</dbReference>
<dbReference type="GO" id="GO:0030288">
    <property type="term" value="C:outer membrane-bounded periplasmic space"/>
    <property type="evidence" value="ECO:0007669"/>
    <property type="project" value="InterPro"/>
</dbReference>
<reference evidence="11 12" key="1">
    <citation type="submission" date="2016-06" db="EMBL/GenBank/DDBJ databases">
        <authorList>
            <person name="Kjaerup R.B."/>
            <person name="Dalgaard T.S."/>
            <person name="Juul-Madsen H.R."/>
        </authorList>
    </citation>
    <scope>NUCLEOTIDE SEQUENCE [LARGE SCALE GENOMIC DNA]</scope>
    <source>
        <strain evidence="11 12">GCSL-Mp3</strain>
    </source>
</reference>
<keyword evidence="6 8" id="KW-0143">Chaperone</keyword>
<evidence type="ECO:0008006" key="13">
    <source>
        <dbReference type="Google" id="ProtNLM"/>
    </source>
</evidence>
<protein>
    <recommendedName>
        <fullName evidence="13">Molecular chaperone</fullName>
    </recommendedName>
</protein>
<dbReference type="InterPro" id="IPR018046">
    <property type="entry name" value="Pili_assmbl_chaperone_CS"/>
</dbReference>
<keyword evidence="5" id="KW-0574">Periplasm</keyword>
<evidence type="ECO:0000256" key="2">
    <source>
        <dbReference type="ARBA" id="ARBA00007399"/>
    </source>
</evidence>
<dbReference type="InterPro" id="IPR013783">
    <property type="entry name" value="Ig-like_fold"/>
</dbReference>
<gene>
    <name evidence="11" type="ORF">AYY17_14510</name>
</gene>
<evidence type="ECO:0000259" key="9">
    <source>
        <dbReference type="Pfam" id="PF00345"/>
    </source>
</evidence>
<dbReference type="FunFam" id="2.60.40.10:FF:000458">
    <property type="entry name" value="Molecular chaperone FimC"/>
    <property type="match status" value="1"/>
</dbReference>
<evidence type="ECO:0000256" key="6">
    <source>
        <dbReference type="ARBA" id="ARBA00023186"/>
    </source>
</evidence>